<accession>A0ABN8K3F6</accession>
<comment type="caution">
    <text evidence="2">The sequence shown here is derived from an EMBL/GenBank/DDBJ whole genome shotgun (WGS) entry which is preliminary data.</text>
</comment>
<dbReference type="EMBL" id="CAKXZS010000031">
    <property type="protein sequence ID" value="CAH2404791.1"/>
    <property type="molecule type" value="Genomic_DNA"/>
</dbReference>
<evidence type="ECO:0000313" key="2">
    <source>
        <dbReference type="EMBL" id="CAH2404791.1"/>
    </source>
</evidence>
<gene>
    <name evidence="2" type="ORF">MES4922_370039</name>
</gene>
<dbReference type="RefSeq" id="WP_254027028.1">
    <property type="nucleotide sequence ID" value="NZ_CAKXZS010000031.1"/>
</dbReference>
<proteinExistence type="predicted"/>
<evidence type="ECO:0008006" key="4">
    <source>
        <dbReference type="Google" id="ProtNLM"/>
    </source>
</evidence>
<sequence>MATIPLQLAQRRLDTGSVVSYPNSSPVGAAMQGFGDELSAVAERFRQQKQQQDAFDAEVIGRELNGQIAQAEKEAIQNAPADGRGLHDSMYGQVDPRTDGVIKPGLFDKIFDSTVPKVPESERANFIRKKEALRLAGSARMAAQQYARRQDYEQAEWSKAQDAYTKVIAQSDPDDTAAFEAIRQSGFGFIARMGNPVARQLAETGWRSNTAKALAQAMIAQDPGRAVELLGAAAAAKATDGAIDGETTGAKDGTDLSAKNPNWSASGDDRLADLRPDDRVALAWQAGASVAQN</sequence>
<reference evidence="2" key="1">
    <citation type="submission" date="2022-03" db="EMBL/GenBank/DDBJ databases">
        <authorList>
            <person name="Brunel B."/>
        </authorList>
    </citation>
    <scope>NUCLEOTIDE SEQUENCE</scope>
    <source>
        <strain evidence="2">STM4922sample</strain>
    </source>
</reference>
<dbReference type="Proteomes" id="UP001152604">
    <property type="component" value="Unassembled WGS sequence"/>
</dbReference>
<evidence type="ECO:0000256" key="1">
    <source>
        <dbReference type="SAM" id="MobiDB-lite"/>
    </source>
</evidence>
<evidence type="ECO:0000313" key="3">
    <source>
        <dbReference type="Proteomes" id="UP001152604"/>
    </source>
</evidence>
<keyword evidence="3" id="KW-1185">Reference proteome</keyword>
<name>A0ABN8K3F6_9HYPH</name>
<protein>
    <recommendedName>
        <fullName evidence="4">Phage protein</fullName>
    </recommendedName>
</protein>
<organism evidence="2 3">
    <name type="scientific">Mesorhizobium ventifaucium</name>
    <dbReference type="NCBI Taxonomy" id="666020"/>
    <lineage>
        <taxon>Bacteria</taxon>
        <taxon>Pseudomonadati</taxon>
        <taxon>Pseudomonadota</taxon>
        <taxon>Alphaproteobacteria</taxon>
        <taxon>Hyphomicrobiales</taxon>
        <taxon>Phyllobacteriaceae</taxon>
        <taxon>Mesorhizobium</taxon>
    </lineage>
</organism>
<feature type="region of interest" description="Disordered" evidence="1">
    <location>
        <begin position="243"/>
        <end position="271"/>
    </location>
</feature>